<evidence type="ECO:0008006" key="4">
    <source>
        <dbReference type="Google" id="ProtNLM"/>
    </source>
</evidence>
<dbReference type="Proteomes" id="UP001519460">
    <property type="component" value="Unassembled WGS sequence"/>
</dbReference>
<proteinExistence type="predicted"/>
<dbReference type="InterPro" id="IPR011011">
    <property type="entry name" value="Znf_FYVE_PHD"/>
</dbReference>
<dbReference type="SUPFAM" id="SSF57903">
    <property type="entry name" value="FYVE/PHD zinc finger"/>
    <property type="match status" value="1"/>
</dbReference>
<dbReference type="InterPro" id="IPR013083">
    <property type="entry name" value="Znf_RING/FYVE/PHD"/>
</dbReference>
<sequence>MKALMLSQKAKKESESSSDSGEEPAYDDSSDVCEDITDTCAGCGDTTAQVRIQCGLCDKYWHAKCVTQMDLRHD</sequence>
<protein>
    <recommendedName>
        <fullName evidence="4">Zinc finger PHD-type domain-containing protein</fullName>
    </recommendedName>
</protein>
<evidence type="ECO:0000313" key="2">
    <source>
        <dbReference type="EMBL" id="KAK7506346.1"/>
    </source>
</evidence>
<dbReference type="EMBL" id="JACVVK020000007">
    <property type="protein sequence ID" value="KAK7506346.1"/>
    <property type="molecule type" value="Genomic_DNA"/>
</dbReference>
<comment type="caution">
    <text evidence="2">The sequence shown here is derived from an EMBL/GenBank/DDBJ whole genome shotgun (WGS) entry which is preliminary data.</text>
</comment>
<accession>A0ABD0M4A3</accession>
<name>A0ABD0M4A3_9CAEN</name>
<evidence type="ECO:0000256" key="1">
    <source>
        <dbReference type="SAM" id="MobiDB-lite"/>
    </source>
</evidence>
<feature type="compositionally biased region" description="Acidic residues" evidence="1">
    <location>
        <begin position="20"/>
        <end position="31"/>
    </location>
</feature>
<gene>
    <name evidence="2" type="ORF">BaRGS_00002458</name>
</gene>
<organism evidence="2 3">
    <name type="scientific">Batillaria attramentaria</name>
    <dbReference type="NCBI Taxonomy" id="370345"/>
    <lineage>
        <taxon>Eukaryota</taxon>
        <taxon>Metazoa</taxon>
        <taxon>Spiralia</taxon>
        <taxon>Lophotrochozoa</taxon>
        <taxon>Mollusca</taxon>
        <taxon>Gastropoda</taxon>
        <taxon>Caenogastropoda</taxon>
        <taxon>Sorbeoconcha</taxon>
        <taxon>Cerithioidea</taxon>
        <taxon>Batillariidae</taxon>
        <taxon>Batillaria</taxon>
    </lineage>
</organism>
<dbReference type="Gene3D" id="3.30.40.10">
    <property type="entry name" value="Zinc/RING finger domain, C3HC4 (zinc finger)"/>
    <property type="match status" value="1"/>
</dbReference>
<evidence type="ECO:0000313" key="3">
    <source>
        <dbReference type="Proteomes" id="UP001519460"/>
    </source>
</evidence>
<feature type="region of interest" description="Disordered" evidence="1">
    <location>
        <begin position="1"/>
        <end position="31"/>
    </location>
</feature>
<dbReference type="AlphaFoldDB" id="A0ABD0M4A3"/>
<keyword evidence="3" id="KW-1185">Reference proteome</keyword>
<reference evidence="2 3" key="1">
    <citation type="journal article" date="2023" name="Sci. Data">
        <title>Genome assembly of the Korean intertidal mud-creeper Batillaria attramentaria.</title>
        <authorList>
            <person name="Patra A.K."/>
            <person name="Ho P.T."/>
            <person name="Jun S."/>
            <person name="Lee S.J."/>
            <person name="Kim Y."/>
            <person name="Won Y.J."/>
        </authorList>
    </citation>
    <scope>NUCLEOTIDE SEQUENCE [LARGE SCALE GENOMIC DNA]</scope>
    <source>
        <strain evidence="2">Wonlab-2016</strain>
    </source>
</reference>